<feature type="compositionally biased region" description="Polar residues" evidence="1">
    <location>
        <begin position="363"/>
        <end position="372"/>
    </location>
</feature>
<feature type="region of interest" description="Disordered" evidence="1">
    <location>
        <begin position="1"/>
        <end position="33"/>
    </location>
</feature>
<keyword evidence="3" id="KW-1185">Reference proteome</keyword>
<protein>
    <submittedName>
        <fullName evidence="2">Uncharacterized protein</fullName>
    </submittedName>
</protein>
<feature type="compositionally biased region" description="Low complexity" evidence="1">
    <location>
        <begin position="373"/>
        <end position="391"/>
    </location>
</feature>
<accession>A0ABY7BY35</accession>
<evidence type="ECO:0000256" key="1">
    <source>
        <dbReference type="SAM" id="MobiDB-lite"/>
    </source>
</evidence>
<evidence type="ECO:0000313" key="3">
    <source>
        <dbReference type="Proteomes" id="UP001164020"/>
    </source>
</evidence>
<sequence length="472" mass="48808">MPTMKQTDPMQRRADNAKPRLSAVRTSTPRSRDAGGCFAAWRAASPAALATLVVLLASGPVAAQSVIKLGQTNDPAKISSGESTSCGAGRYHAAFATIRDGEYQAVKNARESAAEPDLSLPGRLIFTPVAPPKSNAGRQALISANQLARSQNRPGWMASTDSRWVMKEVTNELGRYLGQDKTKYLCGGVPDYLKTLRSYLARFGGDQKTLEALEASQAEIASHSILSTRAALRPVPLPTPSPGQSPAAGDAANDGAAPAERGDPMAGGDLRPAVGMRDAAHSASVENVPPSGTAARHETATDPDPTGGTVHSSTAGADGDLDLPPLTAPQPIALASDADRLAALDSLIDAARRSGALKEDATDTPSPTTGQSEPAAVEADPAADGSDAPADAGRRPVLARLAGLRPLVYGSRAPIADVAVRRQLIDSFSAIEILDYLDHRPTESTDSLPAAIGRTLDAISEAHAKSCSCAGD</sequence>
<gene>
    <name evidence="2" type="ORF">OH818_21020</name>
</gene>
<organism evidence="2 3">
    <name type="scientific">Jiella pelagia</name>
    <dbReference type="NCBI Taxonomy" id="2986949"/>
    <lineage>
        <taxon>Bacteria</taxon>
        <taxon>Pseudomonadati</taxon>
        <taxon>Pseudomonadota</taxon>
        <taxon>Alphaproteobacteria</taxon>
        <taxon>Hyphomicrobiales</taxon>
        <taxon>Aurantimonadaceae</taxon>
        <taxon>Jiella</taxon>
    </lineage>
</organism>
<proteinExistence type="predicted"/>
<feature type="region of interest" description="Disordered" evidence="1">
    <location>
        <begin position="233"/>
        <end position="328"/>
    </location>
</feature>
<feature type="compositionally biased region" description="Low complexity" evidence="1">
    <location>
        <begin position="246"/>
        <end position="259"/>
    </location>
</feature>
<dbReference type="RefSeq" id="WP_268880367.1">
    <property type="nucleotide sequence ID" value="NZ_CP114029.1"/>
</dbReference>
<evidence type="ECO:0000313" key="2">
    <source>
        <dbReference type="EMBL" id="WAP67896.1"/>
    </source>
</evidence>
<name>A0ABY7BY35_9HYPH</name>
<feature type="region of interest" description="Disordered" evidence="1">
    <location>
        <begin position="355"/>
        <end position="392"/>
    </location>
</feature>
<dbReference type="Proteomes" id="UP001164020">
    <property type="component" value="Chromosome"/>
</dbReference>
<reference evidence="2" key="1">
    <citation type="submission" date="2022-12" db="EMBL/GenBank/DDBJ databases">
        <title>Jiella pelagia sp. nov., isolated from phosphonate enriched culture of Northwest Pacific surface seawater.</title>
        <authorList>
            <person name="Shin D.Y."/>
            <person name="Hwang C.Y."/>
        </authorList>
    </citation>
    <scope>NUCLEOTIDE SEQUENCE</scope>
    <source>
        <strain evidence="2">HL-NP1</strain>
    </source>
</reference>
<dbReference type="EMBL" id="CP114029">
    <property type="protein sequence ID" value="WAP67896.1"/>
    <property type="molecule type" value="Genomic_DNA"/>
</dbReference>